<accession>A0A8X6MK63</accession>
<dbReference type="EMBL" id="BMAV01027425">
    <property type="protein sequence ID" value="GFS59260.1"/>
    <property type="molecule type" value="Genomic_DNA"/>
</dbReference>
<protein>
    <submittedName>
        <fullName evidence="2">Uncharacterized protein</fullName>
    </submittedName>
</protein>
<organism evidence="2 3">
    <name type="scientific">Trichonephila inaurata madagascariensis</name>
    <dbReference type="NCBI Taxonomy" id="2747483"/>
    <lineage>
        <taxon>Eukaryota</taxon>
        <taxon>Metazoa</taxon>
        <taxon>Ecdysozoa</taxon>
        <taxon>Arthropoda</taxon>
        <taxon>Chelicerata</taxon>
        <taxon>Arachnida</taxon>
        <taxon>Araneae</taxon>
        <taxon>Araneomorphae</taxon>
        <taxon>Entelegynae</taxon>
        <taxon>Araneoidea</taxon>
        <taxon>Nephilidae</taxon>
        <taxon>Trichonephila</taxon>
        <taxon>Trichonephila inaurata</taxon>
    </lineage>
</organism>
<feature type="transmembrane region" description="Helical" evidence="1">
    <location>
        <begin position="12"/>
        <end position="30"/>
    </location>
</feature>
<gene>
    <name evidence="2" type="ORF">TNIN_58261</name>
</gene>
<evidence type="ECO:0000313" key="3">
    <source>
        <dbReference type="Proteomes" id="UP000886998"/>
    </source>
</evidence>
<sequence length="763" mass="88360">DGGRKKNLEGTLLECFFILPVMFLILMKIWKTKPKDPYLQQVEPVEESALQIILKTPDWIAMPLGGLGDGEGRKIWKRTLNWNAFSSFLLCDDSYEHLEDKIQDPYLQQVEPVEESAFADNSEELLIGLQCVIYNMENSKIFPGYENEPYEEDPYDEIQDSYAHQVERINESAFSGHFEKTPIKIQDLKQKKQHLTSALGGLGDGEGRKIWKRTLNWNAFSSFLLCDDSYEHLEDKIQDPYLQQVRPIEESAFADNSEELLIGLQCIFPGYENEPYEEDPYDEIQDSYAHQVEPLGGLGDGEGRKIWKRTLNWNAFSSFLLCYDSYEDLEDKIQDPYLQQVEPVEESAFADNSEELLIGLQCVIYNLENSKIFPGYENEPYEEDPYDEIQDSYAHQVERINESAFSGHFEKTPIKIQDLKQKKIFPGYENEPYEEDPYGEIQDSYAHQVERINESAFSGHFEKTPIKIQDLKQKKGDGEEENLEADFELECFSSFLLCDDSFWKFGRQNPRSYLQQVEPVEESALQIILTPDWIAMRDLGENSKVIKIFPGYENEPYEEDPYDEIQDSYAHQVERINESAFSGHFEKTPIKIQDLKQKTTFFTPYLRENEQEGSKMLTIFTRPEIRSRGENSASKKVELVSDLEVECFLIFPGYENGPYEEDPDDEIQDSYAHQVEPLGGLGDGVGRKIWKRTLNWNAFSSFLLCDDSYEHLEDKIQDPYLQQVEPVEESAFADNSEELLIGLQCVIYNLENSKVISVLIGDF</sequence>
<keyword evidence="1" id="KW-0812">Transmembrane</keyword>
<proteinExistence type="predicted"/>
<feature type="non-terminal residue" evidence="2">
    <location>
        <position position="1"/>
    </location>
</feature>
<dbReference type="AlphaFoldDB" id="A0A8X6MK63"/>
<evidence type="ECO:0000313" key="2">
    <source>
        <dbReference type="EMBL" id="GFS59260.1"/>
    </source>
</evidence>
<keyword evidence="1" id="KW-0472">Membrane</keyword>
<evidence type="ECO:0000256" key="1">
    <source>
        <dbReference type="SAM" id="Phobius"/>
    </source>
</evidence>
<keyword evidence="1" id="KW-1133">Transmembrane helix</keyword>
<keyword evidence="3" id="KW-1185">Reference proteome</keyword>
<name>A0A8X6MK63_9ARAC</name>
<comment type="caution">
    <text evidence="2">The sequence shown here is derived from an EMBL/GenBank/DDBJ whole genome shotgun (WGS) entry which is preliminary data.</text>
</comment>
<reference evidence="2" key="1">
    <citation type="submission" date="2020-08" db="EMBL/GenBank/DDBJ databases">
        <title>Multicomponent nature underlies the extraordinary mechanical properties of spider dragline silk.</title>
        <authorList>
            <person name="Kono N."/>
            <person name="Nakamura H."/>
            <person name="Mori M."/>
            <person name="Yoshida Y."/>
            <person name="Ohtoshi R."/>
            <person name="Malay A.D."/>
            <person name="Moran D.A.P."/>
            <person name="Tomita M."/>
            <person name="Numata K."/>
            <person name="Arakawa K."/>
        </authorList>
    </citation>
    <scope>NUCLEOTIDE SEQUENCE</scope>
</reference>
<dbReference type="Proteomes" id="UP000886998">
    <property type="component" value="Unassembled WGS sequence"/>
</dbReference>